<dbReference type="OrthoDB" id="2124139at2759"/>
<dbReference type="InParanoid" id="A0A0C2WHR5"/>
<evidence type="ECO:0000313" key="2">
    <source>
        <dbReference type="EMBL" id="KIL56191.1"/>
    </source>
</evidence>
<dbReference type="AlphaFoldDB" id="A0A0C2WHR5"/>
<reference evidence="2 3" key="1">
    <citation type="submission" date="2014-04" db="EMBL/GenBank/DDBJ databases">
        <title>Evolutionary Origins and Diversification of the Mycorrhizal Mutualists.</title>
        <authorList>
            <consortium name="DOE Joint Genome Institute"/>
            <consortium name="Mycorrhizal Genomics Consortium"/>
            <person name="Kohler A."/>
            <person name="Kuo A."/>
            <person name="Nagy L.G."/>
            <person name="Floudas D."/>
            <person name="Copeland A."/>
            <person name="Barry K.W."/>
            <person name="Cichocki N."/>
            <person name="Veneault-Fourrey C."/>
            <person name="LaButti K."/>
            <person name="Lindquist E.A."/>
            <person name="Lipzen A."/>
            <person name="Lundell T."/>
            <person name="Morin E."/>
            <person name="Murat C."/>
            <person name="Riley R."/>
            <person name="Ohm R."/>
            <person name="Sun H."/>
            <person name="Tunlid A."/>
            <person name="Henrissat B."/>
            <person name="Grigoriev I.V."/>
            <person name="Hibbett D.S."/>
            <person name="Martin F."/>
        </authorList>
    </citation>
    <scope>NUCLEOTIDE SEQUENCE [LARGE SCALE GENOMIC DNA]</scope>
    <source>
        <strain evidence="2 3">Koide BX008</strain>
    </source>
</reference>
<keyword evidence="3" id="KW-1185">Reference proteome</keyword>
<dbReference type="EMBL" id="KN818439">
    <property type="protein sequence ID" value="KIL56191.1"/>
    <property type="molecule type" value="Genomic_DNA"/>
</dbReference>
<sequence>MVQWEEMKDAGFVPQTAKGVEHEARNGIRLCTLHHRLFDAHCYYIRWMPEVVF</sequence>
<evidence type="ECO:0000313" key="3">
    <source>
        <dbReference type="Proteomes" id="UP000054549"/>
    </source>
</evidence>
<accession>A0A0C2WHR5</accession>
<evidence type="ECO:0000259" key="1">
    <source>
        <dbReference type="Pfam" id="PF13391"/>
    </source>
</evidence>
<feature type="domain" description="HNH nuclease" evidence="1">
    <location>
        <begin position="14"/>
        <end position="41"/>
    </location>
</feature>
<proteinExistence type="predicted"/>
<dbReference type="InterPro" id="IPR003615">
    <property type="entry name" value="HNH_nuc"/>
</dbReference>
<dbReference type="Proteomes" id="UP000054549">
    <property type="component" value="Unassembled WGS sequence"/>
</dbReference>
<gene>
    <name evidence="2" type="ORF">M378DRAFT_172902</name>
</gene>
<name>A0A0C2WHR5_AMAMK</name>
<dbReference type="HOGENOM" id="CLU_3068136_0_0_1"/>
<organism evidence="2 3">
    <name type="scientific">Amanita muscaria (strain Koide BX008)</name>
    <dbReference type="NCBI Taxonomy" id="946122"/>
    <lineage>
        <taxon>Eukaryota</taxon>
        <taxon>Fungi</taxon>
        <taxon>Dikarya</taxon>
        <taxon>Basidiomycota</taxon>
        <taxon>Agaricomycotina</taxon>
        <taxon>Agaricomycetes</taxon>
        <taxon>Agaricomycetidae</taxon>
        <taxon>Agaricales</taxon>
        <taxon>Pluteineae</taxon>
        <taxon>Amanitaceae</taxon>
        <taxon>Amanita</taxon>
    </lineage>
</organism>
<protein>
    <recommendedName>
        <fullName evidence="1">HNH nuclease domain-containing protein</fullName>
    </recommendedName>
</protein>
<dbReference type="Pfam" id="PF13391">
    <property type="entry name" value="HNH_2"/>
    <property type="match status" value="1"/>
</dbReference>